<gene>
    <name evidence="8" type="ORF">CHC_T00010339001</name>
</gene>
<dbReference type="PANTHER" id="PTHR12755">
    <property type="entry name" value="CLEAVAGE/POLYADENYLATION FACTOR IA SUBUNIT CLP1P"/>
    <property type="match status" value="1"/>
</dbReference>
<keyword evidence="2" id="KW-0808">Transferase</keyword>
<dbReference type="OrthoDB" id="4747at2759"/>
<dbReference type="PANTHER" id="PTHR12755:SF3">
    <property type="entry name" value="POLYNUCLEOTIDE 5'-HYDROXYL-KINASE NOL9"/>
    <property type="match status" value="1"/>
</dbReference>
<evidence type="ECO:0000256" key="2">
    <source>
        <dbReference type="ARBA" id="ARBA00022679"/>
    </source>
</evidence>
<dbReference type="Gene3D" id="3.40.50.300">
    <property type="entry name" value="P-loop containing nucleotide triphosphate hydrolases"/>
    <property type="match status" value="1"/>
</dbReference>
<dbReference type="GO" id="GO:0005524">
    <property type="term" value="F:ATP binding"/>
    <property type="evidence" value="ECO:0007669"/>
    <property type="project" value="UniProtKB-KW"/>
</dbReference>
<dbReference type="GO" id="GO:0051731">
    <property type="term" value="F:polynucleotide 5'-hydroxyl-kinase activity"/>
    <property type="evidence" value="ECO:0007669"/>
    <property type="project" value="InterPro"/>
</dbReference>
<evidence type="ECO:0000256" key="5">
    <source>
        <dbReference type="ARBA" id="ARBA00022840"/>
    </source>
</evidence>
<evidence type="ECO:0000259" key="7">
    <source>
        <dbReference type="Pfam" id="PF16575"/>
    </source>
</evidence>
<dbReference type="KEGG" id="ccp:CHC_T00010339001"/>
<keyword evidence="4" id="KW-0418">Kinase</keyword>
<evidence type="ECO:0000256" key="1">
    <source>
        <dbReference type="ARBA" id="ARBA00011003"/>
    </source>
</evidence>
<dbReference type="InterPro" id="IPR027417">
    <property type="entry name" value="P-loop_NTPase"/>
</dbReference>
<dbReference type="Pfam" id="PF16575">
    <property type="entry name" value="CLP1_P"/>
    <property type="match status" value="1"/>
</dbReference>
<dbReference type="SUPFAM" id="SSF52540">
    <property type="entry name" value="P-loop containing nucleoside triphosphate hydrolases"/>
    <property type="match status" value="1"/>
</dbReference>
<keyword evidence="9" id="KW-1185">Reference proteome</keyword>
<evidence type="ECO:0000256" key="4">
    <source>
        <dbReference type="ARBA" id="ARBA00022777"/>
    </source>
</evidence>
<feature type="compositionally biased region" description="Low complexity" evidence="6">
    <location>
        <begin position="64"/>
        <end position="73"/>
    </location>
</feature>
<dbReference type="EMBL" id="HG002168">
    <property type="protein sequence ID" value="CDF40399.1"/>
    <property type="molecule type" value="Genomic_DNA"/>
</dbReference>
<dbReference type="GO" id="GO:0005634">
    <property type="term" value="C:nucleus"/>
    <property type="evidence" value="ECO:0007669"/>
    <property type="project" value="TreeGrafter"/>
</dbReference>
<feature type="domain" description="Clp1 P-loop" evidence="7">
    <location>
        <begin position="367"/>
        <end position="498"/>
    </location>
</feature>
<dbReference type="Proteomes" id="UP000012073">
    <property type="component" value="Unassembled WGS sequence"/>
</dbReference>
<reference evidence="9" key="1">
    <citation type="journal article" date="2013" name="Proc. Natl. Acad. Sci. U.S.A.">
        <title>Genome structure and metabolic features in the red seaweed Chondrus crispus shed light on evolution of the Archaeplastida.</title>
        <authorList>
            <person name="Collen J."/>
            <person name="Porcel B."/>
            <person name="Carre W."/>
            <person name="Ball S.G."/>
            <person name="Chaparro C."/>
            <person name="Tonon T."/>
            <person name="Barbeyron T."/>
            <person name="Michel G."/>
            <person name="Noel B."/>
            <person name="Valentin K."/>
            <person name="Elias M."/>
            <person name="Artiguenave F."/>
            <person name="Arun A."/>
            <person name="Aury J.M."/>
            <person name="Barbosa-Neto J.F."/>
            <person name="Bothwell J.H."/>
            <person name="Bouget F.Y."/>
            <person name="Brillet L."/>
            <person name="Cabello-Hurtado F."/>
            <person name="Capella-Gutierrez S."/>
            <person name="Charrier B."/>
            <person name="Cladiere L."/>
            <person name="Cock J.M."/>
            <person name="Coelho S.M."/>
            <person name="Colleoni C."/>
            <person name="Czjzek M."/>
            <person name="Da Silva C."/>
            <person name="Delage L."/>
            <person name="Denoeud F."/>
            <person name="Deschamps P."/>
            <person name="Dittami S.M."/>
            <person name="Gabaldon T."/>
            <person name="Gachon C.M."/>
            <person name="Groisillier A."/>
            <person name="Herve C."/>
            <person name="Jabbari K."/>
            <person name="Katinka M."/>
            <person name="Kloareg B."/>
            <person name="Kowalczyk N."/>
            <person name="Labadie K."/>
            <person name="Leblanc C."/>
            <person name="Lopez P.J."/>
            <person name="McLachlan D.H."/>
            <person name="Meslet-Cladiere L."/>
            <person name="Moustafa A."/>
            <person name="Nehr Z."/>
            <person name="Nyvall Collen P."/>
            <person name="Panaud O."/>
            <person name="Partensky F."/>
            <person name="Poulain J."/>
            <person name="Rensing S.A."/>
            <person name="Rousvoal S."/>
            <person name="Samson G."/>
            <person name="Symeonidi A."/>
            <person name="Weissenbach J."/>
            <person name="Zambounis A."/>
            <person name="Wincker P."/>
            <person name="Boyen C."/>
        </authorList>
    </citation>
    <scope>NUCLEOTIDE SEQUENCE [LARGE SCALE GENOMIC DNA]</scope>
    <source>
        <strain evidence="9">cv. Stackhouse</strain>
    </source>
</reference>
<dbReference type="AlphaFoldDB" id="R7QQJ6"/>
<feature type="region of interest" description="Disordered" evidence="6">
    <location>
        <begin position="1"/>
        <end position="159"/>
    </location>
</feature>
<dbReference type="InterPro" id="IPR045116">
    <property type="entry name" value="Clp1/Grc3"/>
</dbReference>
<name>R7QQJ6_CHOCR</name>
<feature type="compositionally biased region" description="Basic and acidic residues" evidence="6">
    <location>
        <begin position="29"/>
        <end position="55"/>
    </location>
</feature>
<evidence type="ECO:0000313" key="8">
    <source>
        <dbReference type="EMBL" id="CDF40399.1"/>
    </source>
</evidence>
<keyword evidence="5" id="KW-0067">ATP-binding</keyword>
<evidence type="ECO:0000256" key="6">
    <source>
        <dbReference type="SAM" id="MobiDB-lite"/>
    </source>
</evidence>
<dbReference type="RefSeq" id="XP_005710693.1">
    <property type="nucleotide sequence ID" value="XM_005710636.1"/>
</dbReference>
<protein>
    <submittedName>
        <fullName evidence="8">Pre-mRNA cleavage complex related</fullName>
    </submittedName>
</protein>
<evidence type="ECO:0000313" key="9">
    <source>
        <dbReference type="Proteomes" id="UP000012073"/>
    </source>
</evidence>
<organism evidence="8 9">
    <name type="scientific">Chondrus crispus</name>
    <name type="common">Carrageen Irish moss</name>
    <name type="synonym">Polymorpha crispa</name>
    <dbReference type="NCBI Taxonomy" id="2769"/>
    <lineage>
        <taxon>Eukaryota</taxon>
        <taxon>Rhodophyta</taxon>
        <taxon>Florideophyceae</taxon>
        <taxon>Rhodymeniophycidae</taxon>
        <taxon>Gigartinales</taxon>
        <taxon>Gigartinaceae</taxon>
        <taxon>Chondrus</taxon>
    </lineage>
</organism>
<comment type="similarity">
    <text evidence="1">Belongs to the Clp1 family. NOL9/GRC3 subfamily.</text>
</comment>
<dbReference type="GO" id="GO:0000448">
    <property type="term" value="P:cleavage in ITS2 between 5.8S rRNA and LSU-rRNA of tricistronic rRNA transcript (SSU-rRNA, 5.8S rRNA, LSU-rRNA)"/>
    <property type="evidence" value="ECO:0007669"/>
    <property type="project" value="TreeGrafter"/>
</dbReference>
<proteinExistence type="inferred from homology"/>
<keyword evidence="3" id="KW-0547">Nucleotide-binding</keyword>
<sequence>MVKRKRKTRVAASNSPVRSDGQKVILTPKAHEKANPRDGSDGSKVQPIEDARHAMETCAPPEPSDASALSAASDSDEEAIEYRHDSILRVASQSRLFSPPSADEEQEEDKTPIAKRTRQSLGDDASQQQQPEARKAQELKRKDSALSTPKKEKDTEGKNYNVVLSGEMCGVHYAVARVEKAGMPISGTAWVSVMRGVVQVFGAVLHEEDRPVLVSSAPYTPFILSLTVHERVRGAESVRQGRRMHPEAIAHMKVRSHVAGQIPRRDASPHLTLLTSTGDEGICEPVETDGLQNCTDVFRSTSVFPQIGKLPAMLGGTRLTSTASIPQEGSKYGVFREWGLWKQLCGDIEAEMREKGNARDVRVLVYGASGTGKSTVTRCLVNRLLTHCEGVVFVDTDVGQPEMSVSGMVSAHVVKECRIGTGLGSVRGVPLCGRYLGETTAREAPELYAKYVEEVVGKAREVASREGWAMVVNSDGWVGGVGAELLKELGRLCEAGYLVESRMEGEGERKWLSEAMWGGGAKYVMERAGSRDVSGMRGRVYREMLCGGYFWKEMWMGRVYRVEGMKVRVVEDGWDGEFCVGALVNAGLVAVGVADGEGGTEVVGMGIVRGVEQQGEVLYVSSAVQWERLRECDTMVMSGAVQVPKRLFEEFAQLGDGDDRVMPHLMSGAAASGNAMASRATLVRRNQVAM</sequence>
<accession>R7QQJ6</accession>
<dbReference type="Gramene" id="CDF40399">
    <property type="protein sequence ID" value="CDF40399"/>
    <property type="gene ID" value="CHC_T00010339001"/>
</dbReference>
<dbReference type="GeneID" id="17318409"/>
<evidence type="ECO:0000256" key="3">
    <source>
        <dbReference type="ARBA" id="ARBA00022741"/>
    </source>
</evidence>
<dbReference type="STRING" id="2769.R7QQJ6"/>
<dbReference type="InterPro" id="IPR032319">
    <property type="entry name" value="CLP1_P"/>
</dbReference>
<feature type="compositionally biased region" description="Basic and acidic residues" evidence="6">
    <location>
        <begin position="132"/>
        <end position="157"/>
    </location>
</feature>